<proteinExistence type="predicted"/>
<name>A0A3B0W622_9ZZZZ</name>
<sequence length="271" mass="30083">MKNENMVSQSHFNMPEFNMASSLESPSLPASYGKTSLFLMTVDPYSAHLIWEVDTADMTRLNQKGCRPLIKLHDITENSSQTHNTRTSFEIEINIDDKKGYITLPKAGRTYSAELGFKNAAGHFSTLAQSNSSEAPRDTPAAEPYPDNKSADMPGAPATAGPAHQIPADHITAAEFKAENLHQTIRPLENRVWSDEDDTDKYINAVEIINNPPPGVSPLPYIEIIEMKPSFTSLDYSGHHGELPRELFYYGHSSGLTELSERRFITGISSR</sequence>
<dbReference type="EMBL" id="UOEX01000318">
    <property type="protein sequence ID" value="VAW40096.1"/>
    <property type="molecule type" value="Genomic_DNA"/>
</dbReference>
<evidence type="ECO:0008006" key="3">
    <source>
        <dbReference type="Google" id="ProtNLM"/>
    </source>
</evidence>
<evidence type="ECO:0000313" key="2">
    <source>
        <dbReference type="EMBL" id="VAW40096.1"/>
    </source>
</evidence>
<reference evidence="2" key="1">
    <citation type="submission" date="2018-06" db="EMBL/GenBank/DDBJ databases">
        <authorList>
            <person name="Zhirakovskaya E."/>
        </authorList>
    </citation>
    <scope>NUCLEOTIDE SEQUENCE</scope>
</reference>
<dbReference type="Pfam" id="PF16258">
    <property type="entry name" value="DUF4912"/>
    <property type="match status" value="1"/>
</dbReference>
<organism evidence="2">
    <name type="scientific">hydrothermal vent metagenome</name>
    <dbReference type="NCBI Taxonomy" id="652676"/>
    <lineage>
        <taxon>unclassified sequences</taxon>
        <taxon>metagenomes</taxon>
        <taxon>ecological metagenomes</taxon>
    </lineage>
</organism>
<accession>A0A3B0W622</accession>
<protein>
    <recommendedName>
        <fullName evidence="3">DUF4912 domain-containing protein</fullName>
    </recommendedName>
</protein>
<dbReference type="InterPro" id="IPR032585">
    <property type="entry name" value="DUF4912"/>
</dbReference>
<feature type="region of interest" description="Disordered" evidence="1">
    <location>
        <begin position="129"/>
        <end position="164"/>
    </location>
</feature>
<evidence type="ECO:0000256" key="1">
    <source>
        <dbReference type="SAM" id="MobiDB-lite"/>
    </source>
</evidence>
<dbReference type="AlphaFoldDB" id="A0A3B0W622"/>
<gene>
    <name evidence="2" type="ORF">MNBD_DELTA03-466</name>
</gene>